<comment type="subcellular location">
    <subcellularLocation>
        <location evidence="1">Cell membrane</location>
        <topology evidence="1">Multi-pass membrane protein</topology>
    </subcellularLocation>
</comment>
<dbReference type="Gene3D" id="3.30.70.1430">
    <property type="entry name" value="Multidrug efflux transporter AcrB pore domain"/>
    <property type="match status" value="2"/>
</dbReference>
<dbReference type="PANTHER" id="PTHR32063">
    <property type="match status" value="1"/>
</dbReference>
<dbReference type="PANTHER" id="PTHR32063:SF68">
    <property type="entry name" value="PROBALE CATION EFFLUX SYSTEM PROTEIN"/>
    <property type="match status" value="1"/>
</dbReference>
<comment type="similarity">
    <text evidence="2">Belongs to the resistance-nodulation-cell division (RND) (TC 2.A.6) family.</text>
</comment>
<dbReference type="InterPro" id="IPR027463">
    <property type="entry name" value="AcrB_DN_DC_subdom"/>
</dbReference>
<feature type="transmembrane region" description="Helical" evidence="8">
    <location>
        <begin position="433"/>
        <end position="453"/>
    </location>
</feature>
<keyword evidence="5 8" id="KW-0812">Transmembrane</keyword>
<dbReference type="EMBL" id="JABAEB010000009">
    <property type="protein sequence ID" value="NLQ24184.1"/>
    <property type="molecule type" value="Genomic_DNA"/>
</dbReference>
<keyword evidence="10" id="KW-1185">Reference proteome</keyword>
<dbReference type="NCBIfam" id="TIGR00914">
    <property type="entry name" value="2A0601"/>
    <property type="match status" value="1"/>
</dbReference>
<evidence type="ECO:0000256" key="2">
    <source>
        <dbReference type="ARBA" id="ARBA00010942"/>
    </source>
</evidence>
<dbReference type="Proteomes" id="UP000527352">
    <property type="component" value="Unassembled WGS sequence"/>
</dbReference>
<dbReference type="Pfam" id="PF00873">
    <property type="entry name" value="ACR_tran"/>
    <property type="match status" value="1"/>
</dbReference>
<evidence type="ECO:0000256" key="1">
    <source>
        <dbReference type="ARBA" id="ARBA00004651"/>
    </source>
</evidence>
<protein>
    <submittedName>
        <fullName evidence="9">Efflux RND transporter permease subunit</fullName>
    </submittedName>
</protein>
<gene>
    <name evidence="9" type="ORF">HGO26_15030</name>
</gene>
<dbReference type="PRINTS" id="PR00702">
    <property type="entry name" value="ACRIFLAVINRP"/>
</dbReference>
<accession>A0ABX1KRP6</accession>
<keyword evidence="4" id="KW-1003">Cell membrane</keyword>
<comment type="caution">
    <text evidence="9">The sequence shown here is derived from an EMBL/GenBank/DDBJ whole genome shotgun (WGS) entry which is preliminary data.</text>
</comment>
<feature type="transmembrane region" description="Helical" evidence="8">
    <location>
        <begin position="334"/>
        <end position="353"/>
    </location>
</feature>
<dbReference type="RefSeq" id="WP_168826146.1">
    <property type="nucleotide sequence ID" value="NZ_JABAEB010000009.1"/>
</dbReference>
<sequence>MLTSVIRFSLTQRLFVLIVALIIMLAGARAWFSIPLDAFPDISPTQVKIILKAPGMTPEEIEAQITVPIETELLGIPHQSILRSTTKYAISDITLDFDEGTDIYWARQQVSERIAAVWDSFPEGVTGGVAPMSTPLSEIFMFSLENPNLSLMERRQLLEWEIRPLLRTVAGVADVNILGGYAKSFSVTPKPAAMAAAGVSFAALQQAIVENNHNEGAGKLTIGTDTIIVRAEGRIDDIDELKQLVIKADDARVYRLQDLADIQIGHLARYGAVTKDGNETAEALIIALKDANTAQVVKNIKEKLDQISLTLPEGSQINTFYDRANLINTAIDTISNALFEAVVLVIILLALFLGNVRAALVVSLSLPLAALMTFLMMDYFNLSANLMSLGGLVIAIGMLVDSSVVVVENMVNLIATKQRLPRLHLIFRATKDVAIPVVSGTVIVMIVFSPLLTLSGLEGKLFTPVAVTIVFAMLSALVLSLTVIPVIASYLVNEKAAKEPKAIEKLKQFYLVSLKSTFSHQKRFMVIAFSLLIVSLGLFGLVGKTFMPTLDEGDIILQLEKSPSISLEASIAIDKQIQQTLLAKVPEIKQMVARTGADEIGLDPMGLNETDVFLELFPRSEWRFANKEALIDAIRAVLLDYPGVNFNFTQPIQMRVSEMLTGSIGDVAIKVFGNDIDTLGQLTSQIQQLVNATSGSVDVKMAMIEGSPFINLTLDNELARGFGMSTMEFARYLKSQLEGVIVTEVLQGKKRTPVLMANNQSHLSSINELKNQLLVMPDHSLKRLSDVATLSYKQGPILIEREQGNRFSVITTNVQGRDIVSFVEELNAKIAKEIKLPSGYSVSFGGEFENQQRATSNLLLVIPIAIALITLILFTTFGSLAKAGLILANVPFAMMGGIVSLYLSGEYLSVPASVGFIALLGVAVLNGVVMVSYYEQTKHMFSNLRERVEQGAARRLRPILMTATTAMFGLMPLVFASGPGAEIQKPLAIVVIGGLLTSTITTLYLLPILYFWLEKRK</sequence>
<organism evidence="9 10">
    <name type="scientific">Shewanella oncorhynchi</name>
    <dbReference type="NCBI Taxonomy" id="2726434"/>
    <lineage>
        <taxon>Bacteria</taxon>
        <taxon>Pseudomonadati</taxon>
        <taxon>Pseudomonadota</taxon>
        <taxon>Gammaproteobacteria</taxon>
        <taxon>Alteromonadales</taxon>
        <taxon>Shewanellaceae</taxon>
        <taxon>Shewanella</taxon>
    </lineage>
</organism>
<keyword evidence="6 8" id="KW-1133">Transmembrane helix</keyword>
<evidence type="ECO:0000256" key="5">
    <source>
        <dbReference type="ARBA" id="ARBA00022692"/>
    </source>
</evidence>
<dbReference type="Gene3D" id="3.30.70.1320">
    <property type="entry name" value="Multidrug efflux transporter AcrB pore domain like"/>
    <property type="match status" value="1"/>
</dbReference>
<feature type="transmembrane region" description="Helical" evidence="8">
    <location>
        <begin position="955"/>
        <end position="975"/>
    </location>
</feature>
<evidence type="ECO:0000256" key="4">
    <source>
        <dbReference type="ARBA" id="ARBA00022475"/>
    </source>
</evidence>
<feature type="transmembrane region" description="Helical" evidence="8">
    <location>
        <begin position="465"/>
        <end position="492"/>
    </location>
</feature>
<dbReference type="InterPro" id="IPR004763">
    <property type="entry name" value="CusA-like"/>
</dbReference>
<dbReference type="InterPro" id="IPR001036">
    <property type="entry name" value="Acrflvin-R"/>
</dbReference>
<evidence type="ECO:0000256" key="3">
    <source>
        <dbReference type="ARBA" id="ARBA00022448"/>
    </source>
</evidence>
<evidence type="ECO:0000256" key="6">
    <source>
        <dbReference type="ARBA" id="ARBA00022989"/>
    </source>
</evidence>
<dbReference type="Gene3D" id="3.30.70.1440">
    <property type="entry name" value="Multidrug efflux transporter AcrB pore domain"/>
    <property type="match status" value="1"/>
</dbReference>
<evidence type="ECO:0000313" key="9">
    <source>
        <dbReference type="EMBL" id="NLQ24184.1"/>
    </source>
</evidence>
<keyword evidence="7 8" id="KW-0472">Membrane</keyword>
<dbReference type="Gene3D" id="3.30.2090.10">
    <property type="entry name" value="Multidrug efflux transporter AcrB TolC docking domain, DN and DC subdomains"/>
    <property type="match status" value="2"/>
</dbReference>
<reference evidence="9 10" key="1">
    <citation type="submission" date="2020-04" db="EMBL/GenBank/DDBJ databases">
        <title>The first description of lens atrophy caused by putative novel Shewanella sp. that is a new emerging pathogen for cultured rainbow trout?</title>
        <authorList>
            <person name="Saticioglu I.B."/>
            <person name="Duman M."/>
            <person name="Altun S."/>
        </authorList>
    </citation>
    <scope>NUCLEOTIDE SEQUENCE [LARGE SCALE GENOMIC DNA]</scope>
    <source>
        <strain evidence="9 10">S-1</strain>
    </source>
</reference>
<feature type="transmembrane region" description="Helical" evidence="8">
    <location>
        <begin position="386"/>
        <end position="412"/>
    </location>
</feature>
<feature type="transmembrane region" description="Helical" evidence="8">
    <location>
        <begin position="987"/>
        <end position="1013"/>
    </location>
</feature>
<evidence type="ECO:0000256" key="7">
    <source>
        <dbReference type="ARBA" id="ARBA00023136"/>
    </source>
</evidence>
<feature type="transmembrane region" description="Helical" evidence="8">
    <location>
        <begin position="360"/>
        <end position="380"/>
    </location>
</feature>
<feature type="transmembrane region" description="Helical" evidence="8">
    <location>
        <begin position="910"/>
        <end position="934"/>
    </location>
</feature>
<dbReference type="SUPFAM" id="SSF82693">
    <property type="entry name" value="Multidrug efflux transporter AcrB pore domain, PN1, PN2, PC1 and PC2 subdomains"/>
    <property type="match status" value="2"/>
</dbReference>
<proteinExistence type="inferred from homology"/>
<evidence type="ECO:0000313" key="10">
    <source>
        <dbReference type="Proteomes" id="UP000527352"/>
    </source>
</evidence>
<name>A0ABX1KRP6_9GAMM</name>
<keyword evidence="3" id="KW-0813">Transport</keyword>
<feature type="transmembrane region" description="Helical" evidence="8">
    <location>
        <begin position="858"/>
        <end position="877"/>
    </location>
</feature>
<evidence type="ECO:0000256" key="8">
    <source>
        <dbReference type="SAM" id="Phobius"/>
    </source>
</evidence>
<dbReference type="Gene3D" id="1.20.1640.10">
    <property type="entry name" value="Multidrug efflux transporter AcrB transmembrane domain"/>
    <property type="match status" value="2"/>
</dbReference>
<feature type="transmembrane region" description="Helical" evidence="8">
    <location>
        <begin position="884"/>
        <end position="904"/>
    </location>
</feature>
<feature type="transmembrane region" description="Helical" evidence="8">
    <location>
        <begin position="524"/>
        <end position="542"/>
    </location>
</feature>
<dbReference type="SUPFAM" id="SSF82714">
    <property type="entry name" value="Multidrug efflux transporter AcrB TolC docking domain, DN and DC subdomains"/>
    <property type="match status" value="2"/>
</dbReference>
<dbReference type="SUPFAM" id="SSF82866">
    <property type="entry name" value="Multidrug efflux transporter AcrB transmembrane domain"/>
    <property type="match status" value="2"/>
</dbReference>